<name>A0A1Y1Q762_9GAMM</name>
<dbReference type="InterPro" id="IPR011051">
    <property type="entry name" value="RmlC_Cupin_sf"/>
</dbReference>
<dbReference type="Proteomes" id="UP000192491">
    <property type="component" value="Unassembled WGS sequence"/>
</dbReference>
<proteinExistence type="predicted"/>
<evidence type="ECO:0000256" key="1">
    <source>
        <dbReference type="ARBA" id="ARBA00022723"/>
    </source>
</evidence>
<organism evidence="3 4">
    <name type="scientific">Thiothrix lacustris</name>
    <dbReference type="NCBI Taxonomy" id="525917"/>
    <lineage>
        <taxon>Bacteria</taxon>
        <taxon>Pseudomonadati</taxon>
        <taxon>Pseudomonadota</taxon>
        <taxon>Gammaproteobacteria</taxon>
        <taxon>Thiotrichales</taxon>
        <taxon>Thiotrichaceae</taxon>
        <taxon>Thiothrix</taxon>
    </lineage>
</organism>
<feature type="domain" description="Cupin type-2" evidence="2">
    <location>
        <begin position="48"/>
        <end position="118"/>
    </location>
</feature>
<dbReference type="EMBL" id="MTEJ01000775">
    <property type="protein sequence ID" value="OQW98131.1"/>
    <property type="molecule type" value="Genomic_DNA"/>
</dbReference>
<gene>
    <name evidence="3" type="ORF">BWK73_53275</name>
</gene>
<dbReference type="SUPFAM" id="SSF51182">
    <property type="entry name" value="RmlC-like cupins"/>
    <property type="match status" value="1"/>
</dbReference>
<dbReference type="Pfam" id="PF07883">
    <property type="entry name" value="Cupin_2"/>
    <property type="match status" value="1"/>
</dbReference>
<dbReference type="Gene3D" id="2.60.120.10">
    <property type="entry name" value="Jelly Rolls"/>
    <property type="match status" value="1"/>
</dbReference>
<dbReference type="PANTHER" id="PTHR35848">
    <property type="entry name" value="OXALATE-BINDING PROTEIN"/>
    <property type="match status" value="1"/>
</dbReference>
<sequence>MENRNAKPFINIAELDYSDSRQHGDKIAARIAPIATRIGAGKLGYNMTIVPPGKKAYPYHAHLVNEEMFFILEGEGTLRHSGQLWQVKAGDIVCCPIGQEHPHEVTNTGTVDLKYLAVSTMEQPEVAFYPDSNKFGVFAGKAPGQTHKDYDFRIIAKRDVGVDYYEGED</sequence>
<dbReference type="GO" id="GO:0046872">
    <property type="term" value="F:metal ion binding"/>
    <property type="evidence" value="ECO:0007669"/>
    <property type="project" value="UniProtKB-KW"/>
</dbReference>
<dbReference type="CDD" id="cd02224">
    <property type="entry name" value="cupin_SPO2919-like"/>
    <property type="match status" value="1"/>
</dbReference>
<evidence type="ECO:0000313" key="3">
    <source>
        <dbReference type="EMBL" id="OQW98131.1"/>
    </source>
</evidence>
<protein>
    <recommendedName>
        <fullName evidence="2">Cupin type-2 domain-containing protein</fullName>
    </recommendedName>
</protein>
<dbReference type="InterPro" id="IPR013096">
    <property type="entry name" value="Cupin_2"/>
</dbReference>
<reference evidence="3 4" key="1">
    <citation type="submission" date="2017-01" db="EMBL/GenBank/DDBJ databases">
        <title>Novel large sulfur bacteria in the metagenomes of groundwater-fed chemosynthetic microbial mats in the Lake Huron basin.</title>
        <authorList>
            <person name="Sharrar A.M."/>
            <person name="Flood B.E."/>
            <person name="Bailey J.V."/>
            <person name="Jones D.S."/>
            <person name="Biddanda B."/>
            <person name="Ruberg S.A."/>
            <person name="Marcus D.N."/>
            <person name="Dick G.J."/>
        </authorList>
    </citation>
    <scope>NUCLEOTIDE SEQUENCE [LARGE SCALE GENOMIC DNA]</scope>
    <source>
        <strain evidence="3">A8</strain>
    </source>
</reference>
<comment type="caution">
    <text evidence="3">The sequence shown here is derived from an EMBL/GenBank/DDBJ whole genome shotgun (WGS) entry which is preliminary data.</text>
</comment>
<dbReference type="PANTHER" id="PTHR35848:SF6">
    <property type="entry name" value="CUPIN TYPE-2 DOMAIN-CONTAINING PROTEIN"/>
    <property type="match status" value="1"/>
</dbReference>
<dbReference type="AlphaFoldDB" id="A0A1Y1Q762"/>
<evidence type="ECO:0000259" key="2">
    <source>
        <dbReference type="Pfam" id="PF07883"/>
    </source>
</evidence>
<dbReference type="InterPro" id="IPR051610">
    <property type="entry name" value="GPI/OXD"/>
</dbReference>
<accession>A0A1Y1Q762</accession>
<keyword evidence="1" id="KW-0479">Metal-binding</keyword>
<evidence type="ECO:0000313" key="4">
    <source>
        <dbReference type="Proteomes" id="UP000192491"/>
    </source>
</evidence>
<dbReference type="InterPro" id="IPR014710">
    <property type="entry name" value="RmlC-like_jellyroll"/>
</dbReference>